<evidence type="ECO:0000256" key="6">
    <source>
        <dbReference type="ARBA" id="ARBA00022989"/>
    </source>
</evidence>
<evidence type="ECO:0000256" key="7">
    <source>
        <dbReference type="ARBA" id="ARBA00023136"/>
    </source>
</evidence>
<gene>
    <name evidence="10" type="ORF">C6P64_16595</name>
</gene>
<comment type="caution">
    <text evidence="8">Lacks conserved residue(s) required for the propagation of feature annotation.</text>
</comment>
<dbReference type="PANTHER" id="PTHR23502">
    <property type="entry name" value="MAJOR FACILITATOR SUPERFAMILY"/>
    <property type="match status" value="1"/>
</dbReference>
<feature type="domain" description="Major facilitator superfamily (MFS) profile" evidence="9">
    <location>
        <begin position="11"/>
        <end position="413"/>
    </location>
</feature>
<keyword evidence="8" id="KW-0997">Cell inner membrane</keyword>
<accession>A0A2S9K0Q6</accession>
<feature type="transmembrane region" description="Helical" evidence="8">
    <location>
        <begin position="80"/>
        <end position="99"/>
    </location>
</feature>
<feature type="transmembrane region" description="Helical" evidence="8">
    <location>
        <begin position="138"/>
        <end position="160"/>
    </location>
</feature>
<comment type="subcellular location">
    <subcellularLocation>
        <location evidence="8">Cell inner membrane</location>
        <topology evidence="8">Multi-pass membrane protein</topology>
    </subcellularLocation>
    <subcellularLocation>
        <location evidence="1">Cell membrane</location>
        <topology evidence="1">Multi-pass membrane protein</topology>
    </subcellularLocation>
</comment>
<feature type="transmembrane region" description="Helical" evidence="8">
    <location>
        <begin position="284"/>
        <end position="304"/>
    </location>
</feature>
<dbReference type="GO" id="GO:0005886">
    <property type="term" value="C:plasma membrane"/>
    <property type="evidence" value="ECO:0007669"/>
    <property type="project" value="UniProtKB-SubCell"/>
</dbReference>
<keyword evidence="7 8" id="KW-0472">Membrane</keyword>
<dbReference type="RefSeq" id="WP_105749654.1">
    <property type="nucleotide sequence ID" value="NZ_PVLQ01000105.1"/>
</dbReference>
<keyword evidence="3 8" id="KW-0813">Transport</keyword>
<keyword evidence="4" id="KW-1003">Cell membrane</keyword>
<feature type="transmembrane region" description="Helical" evidence="8">
    <location>
        <begin position="379"/>
        <end position="399"/>
    </location>
</feature>
<dbReference type="PROSITE" id="PS50850">
    <property type="entry name" value="MFS"/>
    <property type="match status" value="1"/>
</dbReference>
<dbReference type="SUPFAM" id="SSF103473">
    <property type="entry name" value="MFS general substrate transporter"/>
    <property type="match status" value="1"/>
</dbReference>
<organism evidence="10 11">
    <name type="scientific">Malikia granosa</name>
    <dbReference type="NCBI Taxonomy" id="263067"/>
    <lineage>
        <taxon>Bacteria</taxon>
        <taxon>Pseudomonadati</taxon>
        <taxon>Pseudomonadota</taxon>
        <taxon>Betaproteobacteria</taxon>
        <taxon>Burkholderiales</taxon>
        <taxon>Comamonadaceae</taxon>
        <taxon>Malikia</taxon>
    </lineage>
</organism>
<evidence type="ECO:0000256" key="1">
    <source>
        <dbReference type="ARBA" id="ARBA00004651"/>
    </source>
</evidence>
<evidence type="ECO:0000313" key="10">
    <source>
        <dbReference type="EMBL" id="PRD64014.1"/>
    </source>
</evidence>
<evidence type="ECO:0000256" key="4">
    <source>
        <dbReference type="ARBA" id="ARBA00022475"/>
    </source>
</evidence>
<dbReference type="CDD" id="cd17320">
    <property type="entry name" value="MFS_MdfA_MDR_like"/>
    <property type="match status" value="1"/>
</dbReference>
<dbReference type="InterPro" id="IPR004812">
    <property type="entry name" value="Efflux_drug-R_Bcr/CmlA"/>
</dbReference>
<dbReference type="NCBIfam" id="TIGR00710">
    <property type="entry name" value="efflux_Bcr_CflA"/>
    <property type="match status" value="1"/>
</dbReference>
<dbReference type="GO" id="GO:0042910">
    <property type="term" value="F:xenobiotic transmembrane transporter activity"/>
    <property type="evidence" value="ECO:0007669"/>
    <property type="project" value="InterPro"/>
</dbReference>
<feature type="transmembrane region" description="Helical" evidence="8">
    <location>
        <begin position="50"/>
        <end position="68"/>
    </location>
</feature>
<dbReference type="PANTHER" id="PTHR23502:SF132">
    <property type="entry name" value="POLYAMINE TRANSPORTER 2-RELATED"/>
    <property type="match status" value="1"/>
</dbReference>
<dbReference type="GO" id="GO:1990961">
    <property type="term" value="P:xenobiotic detoxification by transmembrane export across the plasma membrane"/>
    <property type="evidence" value="ECO:0007669"/>
    <property type="project" value="InterPro"/>
</dbReference>
<reference evidence="10 11" key="1">
    <citation type="submission" date="2018-03" db="EMBL/GenBank/DDBJ databases">
        <title>Comparative genomics illustrates the genes involved in a hyperalkaliphilic mechanisms of Serpentinomonas isolated from highly-alkaline calcium-rich serpentinized springs.</title>
        <authorList>
            <person name="Suzuki S."/>
            <person name="Ishii S."/>
            <person name="Walworth N."/>
            <person name="Bird L."/>
            <person name="Kuenen J.G."/>
            <person name="Nealson K.H."/>
        </authorList>
    </citation>
    <scope>NUCLEOTIDE SEQUENCE [LARGE SCALE GENOMIC DNA]</scope>
    <source>
        <strain evidence="10 11">P1</strain>
    </source>
</reference>
<dbReference type="InterPro" id="IPR011701">
    <property type="entry name" value="MFS"/>
</dbReference>
<dbReference type="Proteomes" id="UP000238589">
    <property type="component" value="Unassembled WGS sequence"/>
</dbReference>
<evidence type="ECO:0000256" key="3">
    <source>
        <dbReference type="ARBA" id="ARBA00022448"/>
    </source>
</evidence>
<keyword evidence="11" id="KW-1185">Reference proteome</keyword>
<feature type="transmembrane region" description="Helical" evidence="8">
    <location>
        <begin position="218"/>
        <end position="243"/>
    </location>
</feature>
<keyword evidence="5 8" id="KW-0812">Transmembrane</keyword>
<feature type="transmembrane region" description="Helical" evidence="8">
    <location>
        <begin position="249"/>
        <end position="272"/>
    </location>
</feature>
<evidence type="ECO:0000256" key="5">
    <source>
        <dbReference type="ARBA" id="ARBA00022692"/>
    </source>
</evidence>
<evidence type="ECO:0000259" key="9">
    <source>
        <dbReference type="PROSITE" id="PS50850"/>
    </source>
</evidence>
<proteinExistence type="inferred from homology"/>
<evidence type="ECO:0000256" key="2">
    <source>
        <dbReference type="ARBA" id="ARBA00006236"/>
    </source>
</evidence>
<keyword evidence="6 8" id="KW-1133">Transmembrane helix</keyword>
<dbReference type="EMBL" id="PVLQ01000105">
    <property type="protein sequence ID" value="PRD64014.1"/>
    <property type="molecule type" value="Genomic_DNA"/>
</dbReference>
<dbReference type="AlphaFoldDB" id="A0A2S9K0Q6"/>
<dbReference type="InterPro" id="IPR036259">
    <property type="entry name" value="MFS_trans_sf"/>
</dbReference>
<feature type="transmembrane region" description="Helical" evidence="8">
    <location>
        <begin position="105"/>
        <end position="126"/>
    </location>
</feature>
<dbReference type="Gene3D" id="1.20.1720.10">
    <property type="entry name" value="Multidrug resistance protein D"/>
    <property type="match status" value="1"/>
</dbReference>
<dbReference type="InterPro" id="IPR020846">
    <property type="entry name" value="MFS_dom"/>
</dbReference>
<feature type="transmembrane region" description="Helical" evidence="8">
    <location>
        <begin position="339"/>
        <end position="359"/>
    </location>
</feature>
<comment type="caution">
    <text evidence="10">The sequence shown here is derived from an EMBL/GenBank/DDBJ whole genome shotgun (WGS) entry which is preliminary data.</text>
</comment>
<evidence type="ECO:0000256" key="8">
    <source>
        <dbReference type="RuleBase" id="RU365088"/>
    </source>
</evidence>
<evidence type="ECO:0000313" key="11">
    <source>
        <dbReference type="Proteomes" id="UP000238589"/>
    </source>
</evidence>
<dbReference type="Pfam" id="PF07690">
    <property type="entry name" value="MFS_1"/>
    <property type="match status" value="1"/>
</dbReference>
<comment type="similarity">
    <text evidence="2 8">Belongs to the major facilitator superfamily. Bcr/CmlA family.</text>
</comment>
<dbReference type="OrthoDB" id="9814303at2"/>
<feature type="transmembrane region" description="Helical" evidence="8">
    <location>
        <begin position="166"/>
        <end position="186"/>
    </location>
</feature>
<name>A0A2S9K0Q6_9BURK</name>
<sequence>MKLANPRSISPTLLVLLLSLLMGLQPIATDLYLPSLPELTRSLGGSMAQAQLTLTSLLLGFGLSQLVWGPLSDRFGRRLVLISGMGLFTLASIGAALAGSMQGLVGWRGLQGLAMGASMMGARAVIRDLYQPAEGARVMSKALGGLGLIACFSGPLGGWLAQHLGWRAALGGVALFGAVVLAMLLWRQPETLQQPDRDALKPTRLLGNWGLILRHPTFWCQAMISAFSFGGLFTFLSLATFVFSSDLGLSQSAFGLVMLSMSLLYIAGTFVCRRLLTRFGLRRTIAIAGGLSLTGGLGLALATWLELASAWATALPFGLYIMAHGIHQPCAQTGSIAPFPQAAGTASAWGGCLAMVMAFGNGQTLGWLISHDWVTPRLALGWGVLFWAALVALNAWTAVQRHGEVRTPLKRLG</sequence>
<protein>
    <recommendedName>
        <fullName evidence="8">Bcr/CflA family efflux transporter</fullName>
    </recommendedName>
</protein>